<evidence type="ECO:0000313" key="3">
    <source>
        <dbReference type="Proteomes" id="UP000772434"/>
    </source>
</evidence>
<dbReference type="EMBL" id="JADNRY010000099">
    <property type="protein sequence ID" value="KAF9065714.1"/>
    <property type="molecule type" value="Genomic_DNA"/>
</dbReference>
<proteinExistence type="predicted"/>
<dbReference type="OrthoDB" id="3026831at2759"/>
<name>A0A9P5PHD2_9AGAR</name>
<sequence>MYLPVKISTLILAGLLYALTEKEGSGESIPVFVQTFEGHGAKQLFMDTLEFSRGLVNGHHLNIIGISPSSHSSIESDARYIVYERAHRRDTRRLLAAAIVKGVKETTTIGLRAVYGITVRASSYGLISIQFLNFDTVALAHLFKVGSSISLTQIAVEALRSGSLGAS</sequence>
<dbReference type="Proteomes" id="UP000772434">
    <property type="component" value="Unassembled WGS sequence"/>
</dbReference>
<dbReference type="AlphaFoldDB" id="A0A9P5PHD2"/>
<feature type="signal peptide" evidence="1">
    <location>
        <begin position="1"/>
        <end position="26"/>
    </location>
</feature>
<keyword evidence="1" id="KW-0732">Signal</keyword>
<organism evidence="2 3">
    <name type="scientific">Rhodocollybia butyracea</name>
    <dbReference type="NCBI Taxonomy" id="206335"/>
    <lineage>
        <taxon>Eukaryota</taxon>
        <taxon>Fungi</taxon>
        <taxon>Dikarya</taxon>
        <taxon>Basidiomycota</taxon>
        <taxon>Agaricomycotina</taxon>
        <taxon>Agaricomycetes</taxon>
        <taxon>Agaricomycetidae</taxon>
        <taxon>Agaricales</taxon>
        <taxon>Marasmiineae</taxon>
        <taxon>Omphalotaceae</taxon>
        <taxon>Rhodocollybia</taxon>
    </lineage>
</organism>
<accession>A0A9P5PHD2</accession>
<evidence type="ECO:0000313" key="2">
    <source>
        <dbReference type="EMBL" id="KAF9065714.1"/>
    </source>
</evidence>
<keyword evidence="3" id="KW-1185">Reference proteome</keyword>
<feature type="chain" id="PRO_5040256483" evidence="1">
    <location>
        <begin position="27"/>
        <end position="167"/>
    </location>
</feature>
<reference evidence="2" key="1">
    <citation type="submission" date="2020-11" db="EMBL/GenBank/DDBJ databases">
        <authorList>
            <consortium name="DOE Joint Genome Institute"/>
            <person name="Ahrendt S."/>
            <person name="Riley R."/>
            <person name="Andreopoulos W."/>
            <person name="Labutti K."/>
            <person name="Pangilinan J."/>
            <person name="Ruiz-Duenas F.J."/>
            <person name="Barrasa J.M."/>
            <person name="Sanchez-Garcia M."/>
            <person name="Camarero S."/>
            <person name="Miyauchi S."/>
            <person name="Serrano A."/>
            <person name="Linde D."/>
            <person name="Babiker R."/>
            <person name="Drula E."/>
            <person name="Ayuso-Fernandez I."/>
            <person name="Pacheco R."/>
            <person name="Padilla G."/>
            <person name="Ferreira P."/>
            <person name="Barriuso J."/>
            <person name="Kellner H."/>
            <person name="Castanera R."/>
            <person name="Alfaro M."/>
            <person name="Ramirez L."/>
            <person name="Pisabarro A.G."/>
            <person name="Kuo A."/>
            <person name="Tritt A."/>
            <person name="Lipzen A."/>
            <person name="He G."/>
            <person name="Yan M."/>
            <person name="Ng V."/>
            <person name="Cullen D."/>
            <person name="Martin F."/>
            <person name="Rosso M.-N."/>
            <person name="Henrissat B."/>
            <person name="Hibbett D."/>
            <person name="Martinez A.T."/>
            <person name="Grigoriev I.V."/>
        </authorList>
    </citation>
    <scope>NUCLEOTIDE SEQUENCE</scope>
    <source>
        <strain evidence="2">AH 40177</strain>
    </source>
</reference>
<comment type="caution">
    <text evidence="2">The sequence shown here is derived from an EMBL/GenBank/DDBJ whole genome shotgun (WGS) entry which is preliminary data.</text>
</comment>
<protein>
    <submittedName>
        <fullName evidence="2">Uncharacterized protein</fullName>
    </submittedName>
</protein>
<gene>
    <name evidence="2" type="ORF">BDP27DRAFT_1366208</name>
</gene>
<evidence type="ECO:0000256" key="1">
    <source>
        <dbReference type="SAM" id="SignalP"/>
    </source>
</evidence>